<sequence length="268" mass="31670">MEGNEKFYFSQFMGNKVYNSGGDFIGKVLDVAFEINSIYPKVVGLVCGKLDHIIPIDYIAFYNKGMIELNCKFYQVMPEENQDKMFLVGDRILDRQIIDLEGARLVRANDVILSFVRRHSEPHLFITAIDIGMRGFFRRMNLEFLVKRMQNKFLDWQYINLVDDCIKGLQVNYEKNLNRLKPEDLAQIIESLDYKRRFILIRQLNKKIMGLTMTILKPNVCIELLKQIEPLHAIFILREMPKEKVEYILSEYTELNRFFYEVNQIGVK</sequence>
<feature type="domain" description="Magnesium transporter MgtE intracellular" evidence="1">
    <location>
        <begin position="180"/>
        <end position="251"/>
    </location>
</feature>
<dbReference type="SUPFAM" id="SSF158791">
    <property type="entry name" value="MgtE N-terminal domain-like"/>
    <property type="match status" value="1"/>
</dbReference>
<gene>
    <name evidence="2" type="ORF">P3F81_02455</name>
</gene>
<accession>A0A9Y2AJJ8</accession>
<name>A0A9Y2AJJ8_9FIRM</name>
<dbReference type="InterPro" id="IPR006668">
    <property type="entry name" value="Mg_transptr_MgtE_intracell_dom"/>
</dbReference>
<evidence type="ECO:0000313" key="2">
    <source>
        <dbReference type="EMBL" id="WIW71213.1"/>
    </source>
</evidence>
<organism evidence="2 3">
    <name type="scientific">Selenobaculum gibii</name>
    <dbReference type="NCBI Taxonomy" id="3054208"/>
    <lineage>
        <taxon>Bacteria</taxon>
        <taxon>Bacillati</taxon>
        <taxon>Bacillota</taxon>
        <taxon>Negativicutes</taxon>
        <taxon>Selenomonadales</taxon>
        <taxon>Selenomonadaceae</taxon>
        <taxon>Selenobaculum</taxon>
    </lineage>
</organism>
<dbReference type="KEGG" id="sgbi:P3F81_02455"/>
<dbReference type="InterPro" id="IPR011033">
    <property type="entry name" value="PRC_barrel-like_sf"/>
</dbReference>
<evidence type="ECO:0000313" key="3">
    <source>
        <dbReference type="Proteomes" id="UP001243623"/>
    </source>
</evidence>
<dbReference type="Pfam" id="PF03448">
    <property type="entry name" value="MgtE_N"/>
    <property type="match status" value="1"/>
</dbReference>
<evidence type="ECO:0000259" key="1">
    <source>
        <dbReference type="Pfam" id="PF03448"/>
    </source>
</evidence>
<dbReference type="InterPro" id="IPR038076">
    <property type="entry name" value="MgtE_N_sf"/>
</dbReference>
<dbReference type="Proteomes" id="UP001243623">
    <property type="component" value="Chromosome"/>
</dbReference>
<protein>
    <recommendedName>
        <fullName evidence="1">Magnesium transporter MgtE intracellular domain-containing protein</fullName>
    </recommendedName>
</protein>
<dbReference type="Gene3D" id="1.25.60.10">
    <property type="entry name" value="MgtE N-terminal domain-like"/>
    <property type="match status" value="1"/>
</dbReference>
<dbReference type="AlphaFoldDB" id="A0A9Y2AJJ8"/>
<dbReference type="RefSeq" id="WP_147666646.1">
    <property type="nucleotide sequence ID" value="NZ_CP120678.1"/>
</dbReference>
<reference evidence="2" key="1">
    <citation type="submission" date="2023-03" db="EMBL/GenBank/DDBJ databases">
        <title>Selenobaculum gbiensis gen. nov. sp. nov., a new bacterium isolated from the gut microbiota of IBD patient.</title>
        <authorList>
            <person name="Yeo S."/>
            <person name="Park H."/>
            <person name="Huh C.S."/>
        </authorList>
    </citation>
    <scope>NUCLEOTIDE SEQUENCE</scope>
    <source>
        <strain evidence="2">ICN-92133</strain>
    </source>
</reference>
<dbReference type="SUPFAM" id="SSF50346">
    <property type="entry name" value="PRC-barrel domain"/>
    <property type="match status" value="1"/>
</dbReference>
<proteinExistence type="predicted"/>
<keyword evidence="3" id="KW-1185">Reference proteome</keyword>
<dbReference type="EMBL" id="CP120678">
    <property type="protein sequence ID" value="WIW71213.1"/>
    <property type="molecule type" value="Genomic_DNA"/>
</dbReference>